<dbReference type="PROSITE" id="PS51366">
    <property type="entry name" value="MI"/>
    <property type="match status" value="1"/>
</dbReference>
<dbReference type="InterPro" id="IPR003891">
    <property type="entry name" value="Initiation_fac_eIF4g_MI"/>
</dbReference>
<dbReference type="Pfam" id="PF05456">
    <property type="entry name" value="eIF_4EBP"/>
    <property type="match status" value="1"/>
</dbReference>
<name>A0A183AR39_9TREM</name>
<dbReference type="GO" id="GO:0008190">
    <property type="term" value="F:eukaryotic initiation factor 4E binding"/>
    <property type="evidence" value="ECO:0007669"/>
    <property type="project" value="InterPro"/>
</dbReference>
<reference evidence="8" key="1">
    <citation type="submission" date="2016-06" db="UniProtKB">
        <authorList>
            <consortium name="WormBaseParasite"/>
        </authorList>
    </citation>
    <scope>IDENTIFICATION</scope>
</reference>
<dbReference type="GO" id="GO:0003729">
    <property type="term" value="F:mRNA binding"/>
    <property type="evidence" value="ECO:0007669"/>
    <property type="project" value="TreeGrafter"/>
</dbReference>
<feature type="region of interest" description="Disordered" evidence="4">
    <location>
        <begin position="104"/>
        <end position="126"/>
    </location>
</feature>
<dbReference type="GO" id="GO:0003743">
    <property type="term" value="F:translation initiation factor activity"/>
    <property type="evidence" value="ECO:0007669"/>
    <property type="project" value="UniProtKB-KW"/>
</dbReference>
<dbReference type="PANTHER" id="PTHR23253">
    <property type="entry name" value="EUKARYOTIC TRANSLATION INITIATION FACTOR 4 GAMMA"/>
    <property type="match status" value="1"/>
</dbReference>
<dbReference type="OrthoDB" id="514777at2759"/>
<dbReference type="Pfam" id="PF02847">
    <property type="entry name" value="MA3"/>
    <property type="match status" value="1"/>
</dbReference>
<keyword evidence="2" id="KW-0396">Initiation factor</keyword>
<evidence type="ECO:0000313" key="7">
    <source>
        <dbReference type="Proteomes" id="UP000272942"/>
    </source>
</evidence>
<feature type="region of interest" description="Disordered" evidence="4">
    <location>
        <begin position="516"/>
        <end position="547"/>
    </location>
</feature>
<evidence type="ECO:0000256" key="4">
    <source>
        <dbReference type="SAM" id="MobiDB-lite"/>
    </source>
</evidence>
<proteinExistence type="inferred from homology"/>
<feature type="domain" description="MI" evidence="5">
    <location>
        <begin position="573"/>
        <end position="693"/>
    </location>
</feature>
<feature type="compositionally biased region" description="Low complexity" evidence="4">
    <location>
        <begin position="104"/>
        <end position="117"/>
    </location>
</feature>
<dbReference type="AlphaFoldDB" id="A0A183AR39"/>
<evidence type="ECO:0000259" key="5">
    <source>
        <dbReference type="PROSITE" id="PS51366"/>
    </source>
</evidence>
<dbReference type="EMBL" id="UZAN01047398">
    <property type="protein sequence ID" value="VDP85339.1"/>
    <property type="molecule type" value="Genomic_DNA"/>
</dbReference>
<dbReference type="WBParaSite" id="ECPE_0000945301-mRNA-1">
    <property type="protein sequence ID" value="ECPE_0000945301-mRNA-1"/>
    <property type="gene ID" value="ECPE_0000945301"/>
</dbReference>
<dbReference type="Gene3D" id="1.25.40.180">
    <property type="match status" value="2"/>
</dbReference>
<protein>
    <submittedName>
        <fullName evidence="8">MI domain-containing protein</fullName>
    </submittedName>
</protein>
<dbReference type="Proteomes" id="UP000272942">
    <property type="component" value="Unassembled WGS sequence"/>
</dbReference>
<comment type="similarity">
    <text evidence="1">Belongs to the eukaryotic initiation factor 4G family.</text>
</comment>
<feature type="region of interest" description="Disordered" evidence="4">
    <location>
        <begin position="441"/>
        <end position="465"/>
    </location>
</feature>
<accession>A0A183AR39</accession>
<dbReference type="InterPro" id="IPR008606">
    <property type="entry name" value="EIF4EBP"/>
</dbReference>
<dbReference type="Pfam" id="PF02854">
    <property type="entry name" value="MIF4G"/>
    <property type="match status" value="1"/>
</dbReference>
<evidence type="ECO:0000256" key="1">
    <source>
        <dbReference type="ARBA" id="ARBA00005775"/>
    </source>
</evidence>
<dbReference type="InterPro" id="IPR016024">
    <property type="entry name" value="ARM-type_fold"/>
</dbReference>
<evidence type="ECO:0000313" key="6">
    <source>
        <dbReference type="EMBL" id="VDP85339.1"/>
    </source>
</evidence>
<feature type="compositionally biased region" description="Basic and acidic residues" evidence="4">
    <location>
        <begin position="453"/>
        <end position="462"/>
    </location>
</feature>
<evidence type="ECO:0000313" key="8">
    <source>
        <dbReference type="WBParaSite" id="ECPE_0000945301-mRNA-1"/>
    </source>
</evidence>
<evidence type="ECO:0000256" key="2">
    <source>
        <dbReference type="ARBA" id="ARBA00022540"/>
    </source>
</evidence>
<keyword evidence="3" id="KW-0648">Protein biosynthesis</keyword>
<dbReference type="GO" id="GO:0045947">
    <property type="term" value="P:negative regulation of translational initiation"/>
    <property type="evidence" value="ECO:0007669"/>
    <property type="project" value="InterPro"/>
</dbReference>
<dbReference type="GO" id="GO:0016281">
    <property type="term" value="C:eukaryotic translation initiation factor 4F complex"/>
    <property type="evidence" value="ECO:0007669"/>
    <property type="project" value="TreeGrafter"/>
</dbReference>
<keyword evidence="7" id="KW-1185">Reference proteome</keyword>
<dbReference type="SUPFAM" id="SSF48371">
    <property type="entry name" value="ARM repeat"/>
    <property type="match status" value="2"/>
</dbReference>
<feature type="region of interest" description="Disordered" evidence="4">
    <location>
        <begin position="37"/>
        <end position="80"/>
    </location>
</feature>
<sequence>MHQQLRQPAVSAVTTTAREKRPLVIRDPTTKTIVRLSEDLEKTNVPDGVPPAPVAPEESPPTKNTGDHTVERSPPVPKPLIPLEELQDIVAKVDPVVKEETVPEVSVQVESEPEVQQNDLGQRASDTDAVAVESKVAQLLGEATDVESSAVSDEGEEDDLTRRVYSRAFLLKCKESPITKYPPEDFRNRNMNRPAQRVIRLNTTITVKRVEGAFVPSRLQKKEADGTGHKQLSTELNVILNRLSDANLTETIADVRKLTFSSPDDLQLLAKLIFQKFNVQGSDNLEVMVIQQTQELFNTPLDTLIAELNANIDSKIETAKDESIKKILRENRETNILKRTEAYYGNIAFLAELFLCRLFSPKSMLQCLRKLKDSAAPESLTSLITLLQTCGPELEQQSKNQLDECFAKLNSVLKSDKIPAHQLYKIQELIELRARGWKKLDPTQMAPSPAEALSRRSTDEKMRRPHLPTAMEAKRKPAQSVNPLMPSSLAVTQQPYDSRKLGPAFANWCQGSGKISKTPAEDGSHAGEAGLLSGATNRSREASPRVGGLQGAWAARASNNAKPREDYSVVLERNRCKARKIVDELRNGEEDSGSVLQELPEMDRCAVLHALLELSMDNDERLRDSIGKLLAELLMKNQISLSFLETGCKMFFEKCDEDFLEDYPKGWEYIAQILQHLIKSDGDHFAAVLSILKHLQSDGRGATVLAHCLRLSAKRMGEENLAAKWRARRLDWKNLGVQGDVGAFIEKHMITFTISPNASERMKQLAELCKNSSTAMEEIMAFFKQFSTVPPNFVRSCVETMISNSTDHPQVGR</sequence>
<organism evidence="8">
    <name type="scientific">Echinostoma caproni</name>
    <dbReference type="NCBI Taxonomy" id="27848"/>
    <lineage>
        <taxon>Eukaryota</taxon>
        <taxon>Metazoa</taxon>
        <taxon>Spiralia</taxon>
        <taxon>Lophotrochozoa</taxon>
        <taxon>Platyhelminthes</taxon>
        <taxon>Trematoda</taxon>
        <taxon>Digenea</taxon>
        <taxon>Plagiorchiida</taxon>
        <taxon>Echinostomata</taxon>
        <taxon>Echinostomatoidea</taxon>
        <taxon>Echinostomatidae</taxon>
        <taxon>Echinostoma</taxon>
    </lineage>
</organism>
<dbReference type="SMART" id="SM00543">
    <property type="entry name" value="MIF4G"/>
    <property type="match status" value="1"/>
</dbReference>
<dbReference type="InterPro" id="IPR003890">
    <property type="entry name" value="MIF4G-like_typ-3"/>
</dbReference>
<evidence type="ECO:0000256" key="3">
    <source>
        <dbReference type="ARBA" id="ARBA00022917"/>
    </source>
</evidence>
<reference evidence="6 7" key="2">
    <citation type="submission" date="2018-11" db="EMBL/GenBank/DDBJ databases">
        <authorList>
            <consortium name="Pathogen Informatics"/>
        </authorList>
    </citation>
    <scope>NUCLEOTIDE SEQUENCE [LARGE SCALE GENOMIC DNA]</scope>
    <source>
        <strain evidence="6 7">Egypt</strain>
    </source>
</reference>
<gene>
    <name evidence="6" type="ORF">ECPE_LOCUS9424</name>
</gene>